<dbReference type="SMART" id="SM00338">
    <property type="entry name" value="BRLZ"/>
    <property type="match status" value="1"/>
</dbReference>
<dbReference type="GO" id="GO:0003677">
    <property type="term" value="F:DNA binding"/>
    <property type="evidence" value="ECO:0007669"/>
    <property type="project" value="UniProtKB-KW"/>
</dbReference>
<evidence type="ECO:0000313" key="7">
    <source>
        <dbReference type="EMBL" id="KAF5791875.1"/>
    </source>
</evidence>
<evidence type="ECO:0000313" key="9">
    <source>
        <dbReference type="Proteomes" id="UP000215914"/>
    </source>
</evidence>
<organism evidence="8 9">
    <name type="scientific">Helianthus annuus</name>
    <name type="common">Common sunflower</name>
    <dbReference type="NCBI Taxonomy" id="4232"/>
    <lineage>
        <taxon>Eukaryota</taxon>
        <taxon>Viridiplantae</taxon>
        <taxon>Streptophyta</taxon>
        <taxon>Embryophyta</taxon>
        <taxon>Tracheophyta</taxon>
        <taxon>Spermatophyta</taxon>
        <taxon>Magnoliopsida</taxon>
        <taxon>eudicotyledons</taxon>
        <taxon>Gunneridae</taxon>
        <taxon>Pentapetalae</taxon>
        <taxon>asterids</taxon>
        <taxon>campanulids</taxon>
        <taxon>Asterales</taxon>
        <taxon>Asteraceae</taxon>
        <taxon>Asteroideae</taxon>
        <taxon>Heliantheae alliance</taxon>
        <taxon>Heliantheae</taxon>
        <taxon>Helianthus</taxon>
    </lineage>
</organism>
<evidence type="ECO:0000256" key="2">
    <source>
        <dbReference type="ARBA" id="ARBA00023015"/>
    </source>
</evidence>
<dbReference type="AlphaFoldDB" id="A0A251TX35"/>
<dbReference type="InterPro" id="IPR046347">
    <property type="entry name" value="bZIP_sf"/>
</dbReference>
<dbReference type="InterPro" id="IPR004827">
    <property type="entry name" value="bZIP"/>
</dbReference>
<protein>
    <submittedName>
        <fullName evidence="8">Putative basic-leucine zipper domain-containing protein</fullName>
    </submittedName>
    <submittedName>
        <fullName evidence="7">Transcription factor bZIP family</fullName>
    </submittedName>
</protein>
<dbReference type="PANTHER" id="PTHR46324:SF3">
    <property type="entry name" value="BASIC LEUCINE ZIPPER 43-RELATED"/>
    <property type="match status" value="1"/>
</dbReference>
<dbReference type="PROSITE" id="PS00036">
    <property type="entry name" value="BZIP_BASIC"/>
    <property type="match status" value="1"/>
</dbReference>
<dbReference type="FunCoup" id="A0A251TX35">
    <property type="interactions" value="31"/>
</dbReference>
<dbReference type="PANTHER" id="PTHR46324">
    <property type="entry name" value="BASIC LEUCINE ZIPPER 43-RELATED"/>
    <property type="match status" value="1"/>
</dbReference>
<keyword evidence="3" id="KW-0238">DNA-binding</keyword>
<accession>A0A251TX35</accession>
<dbReference type="PROSITE" id="PS50217">
    <property type="entry name" value="BZIP"/>
    <property type="match status" value="1"/>
</dbReference>
<dbReference type="Gramene" id="mRNA:HanXRQr2_Chr09g0399781">
    <property type="protein sequence ID" value="CDS:HanXRQr2_Chr09g0399781.1"/>
    <property type="gene ID" value="HanXRQr2_Chr09g0399781"/>
</dbReference>
<dbReference type="InterPro" id="IPR045314">
    <property type="entry name" value="bZIP_plant_GBF1"/>
</dbReference>
<dbReference type="FunFam" id="1.20.5.170:FF:000020">
    <property type="entry name" value="BZIP transcription factor"/>
    <property type="match status" value="1"/>
</dbReference>
<keyword evidence="9" id="KW-1185">Reference proteome</keyword>
<dbReference type="Pfam" id="PF00170">
    <property type="entry name" value="bZIP_1"/>
    <property type="match status" value="1"/>
</dbReference>
<evidence type="ECO:0000256" key="4">
    <source>
        <dbReference type="ARBA" id="ARBA00023163"/>
    </source>
</evidence>
<dbReference type="Proteomes" id="UP000215914">
    <property type="component" value="Chromosome 9"/>
</dbReference>
<dbReference type="GO" id="GO:0046983">
    <property type="term" value="F:protein dimerization activity"/>
    <property type="evidence" value="ECO:0007669"/>
    <property type="project" value="UniProtKB-ARBA"/>
</dbReference>
<dbReference type="CDD" id="cd14702">
    <property type="entry name" value="bZIP_plant_GBF1"/>
    <property type="match status" value="1"/>
</dbReference>
<evidence type="ECO:0000259" key="6">
    <source>
        <dbReference type="PROSITE" id="PS50217"/>
    </source>
</evidence>
<evidence type="ECO:0000313" key="8">
    <source>
        <dbReference type="EMBL" id="OTG15697.1"/>
    </source>
</evidence>
<evidence type="ECO:0000256" key="1">
    <source>
        <dbReference type="ARBA" id="ARBA00004123"/>
    </source>
</evidence>
<keyword evidence="2" id="KW-0805">Transcription regulation</keyword>
<sequence length="193" mass="22290">MQASEITDFHYLAPAIQNLNTAHLTMNLGNSPNIPFDVNALANPFYQLHMNPLVQDISLPSIYSTSDEADEQQQSLINERKRRRMISNRESARRSRMRKQKHLDELWSQVVWLRHENQQLIEKMNKFTETHEQVVQENTRLKGEVSGLREMVTDMQLNGNYPAISDLDDINCNDAYFKTESSNQSGSSSSDFI</sequence>
<dbReference type="EMBL" id="CM007898">
    <property type="protein sequence ID" value="OTG15697.1"/>
    <property type="molecule type" value="Genomic_DNA"/>
</dbReference>
<dbReference type="InterPro" id="IPR044521">
    <property type="entry name" value="AtbZIP8/43"/>
</dbReference>
<reference evidence="8" key="2">
    <citation type="submission" date="2017-02" db="EMBL/GenBank/DDBJ databases">
        <title>Sunflower complete genome.</title>
        <authorList>
            <person name="Langlade N."/>
            <person name="Munos S."/>
        </authorList>
    </citation>
    <scope>NUCLEOTIDE SEQUENCE [LARGE SCALE GENOMIC DNA]</scope>
    <source>
        <tissue evidence="8">Leaves</tissue>
    </source>
</reference>
<comment type="subcellular location">
    <subcellularLocation>
        <location evidence="1">Nucleus</location>
    </subcellularLocation>
</comment>
<keyword evidence="5" id="KW-0539">Nucleus</keyword>
<keyword evidence="4" id="KW-0804">Transcription</keyword>
<proteinExistence type="predicted"/>
<dbReference type="Gene3D" id="1.20.5.170">
    <property type="match status" value="1"/>
</dbReference>
<evidence type="ECO:0000256" key="3">
    <source>
        <dbReference type="ARBA" id="ARBA00023125"/>
    </source>
</evidence>
<feature type="domain" description="BZIP" evidence="6">
    <location>
        <begin position="78"/>
        <end position="141"/>
    </location>
</feature>
<evidence type="ECO:0000256" key="5">
    <source>
        <dbReference type="ARBA" id="ARBA00023242"/>
    </source>
</evidence>
<dbReference type="InParanoid" id="A0A251TX35"/>
<reference evidence="7" key="3">
    <citation type="submission" date="2020-06" db="EMBL/GenBank/DDBJ databases">
        <title>Helianthus annuus Genome sequencing and assembly Release 2.</title>
        <authorList>
            <person name="Gouzy J."/>
            <person name="Langlade N."/>
            <person name="Munos S."/>
        </authorList>
    </citation>
    <scope>NUCLEOTIDE SEQUENCE</scope>
    <source>
        <tissue evidence="7">Leaves</tissue>
    </source>
</reference>
<dbReference type="EMBL" id="MNCJ02000324">
    <property type="protein sequence ID" value="KAF5791875.1"/>
    <property type="molecule type" value="Genomic_DNA"/>
</dbReference>
<dbReference type="GO" id="GO:0005634">
    <property type="term" value="C:nucleus"/>
    <property type="evidence" value="ECO:0007669"/>
    <property type="project" value="UniProtKB-SubCell"/>
</dbReference>
<dbReference type="GO" id="GO:0003700">
    <property type="term" value="F:DNA-binding transcription factor activity"/>
    <property type="evidence" value="ECO:0007669"/>
    <property type="project" value="InterPro"/>
</dbReference>
<dbReference type="SUPFAM" id="SSF57959">
    <property type="entry name" value="Leucine zipper domain"/>
    <property type="match status" value="1"/>
</dbReference>
<reference evidence="7 9" key="1">
    <citation type="journal article" date="2017" name="Nature">
        <title>The sunflower genome provides insights into oil metabolism, flowering and Asterid evolution.</title>
        <authorList>
            <person name="Badouin H."/>
            <person name="Gouzy J."/>
            <person name="Grassa C.J."/>
            <person name="Murat F."/>
            <person name="Staton S.E."/>
            <person name="Cottret L."/>
            <person name="Lelandais-Briere C."/>
            <person name="Owens G.L."/>
            <person name="Carrere S."/>
            <person name="Mayjonade B."/>
            <person name="Legrand L."/>
            <person name="Gill N."/>
            <person name="Kane N.C."/>
            <person name="Bowers J.E."/>
            <person name="Hubner S."/>
            <person name="Bellec A."/>
            <person name="Berard A."/>
            <person name="Berges H."/>
            <person name="Blanchet N."/>
            <person name="Boniface M.C."/>
            <person name="Brunel D."/>
            <person name="Catrice O."/>
            <person name="Chaidir N."/>
            <person name="Claudel C."/>
            <person name="Donnadieu C."/>
            <person name="Faraut T."/>
            <person name="Fievet G."/>
            <person name="Helmstetter N."/>
            <person name="King M."/>
            <person name="Knapp S.J."/>
            <person name="Lai Z."/>
            <person name="Le Paslier M.C."/>
            <person name="Lippi Y."/>
            <person name="Lorenzon L."/>
            <person name="Mandel J.R."/>
            <person name="Marage G."/>
            <person name="Marchand G."/>
            <person name="Marquand E."/>
            <person name="Bret-Mestries E."/>
            <person name="Morien E."/>
            <person name="Nambeesan S."/>
            <person name="Nguyen T."/>
            <person name="Pegot-Espagnet P."/>
            <person name="Pouilly N."/>
            <person name="Raftis F."/>
            <person name="Sallet E."/>
            <person name="Schiex T."/>
            <person name="Thomas J."/>
            <person name="Vandecasteele C."/>
            <person name="Vares D."/>
            <person name="Vear F."/>
            <person name="Vautrin S."/>
            <person name="Crespi M."/>
            <person name="Mangin B."/>
            <person name="Burke J.M."/>
            <person name="Salse J."/>
            <person name="Munos S."/>
            <person name="Vincourt P."/>
            <person name="Rieseberg L.H."/>
            <person name="Langlade N.B."/>
        </authorList>
    </citation>
    <scope>NUCLEOTIDE SEQUENCE [LARGE SCALE GENOMIC DNA]</scope>
    <source>
        <strain evidence="9">cv. SF193</strain>
        <tissue evidence="7">Leaves</tissue>
    </source>
</reference>
<name>A0A251TX35_HELAN</name>
<dbReference type="OrthoDB" id="551672at2759"/>
<gene>
    <name evidence="8" type="ORF">HannXRQ_Chr09g0263241</name>
    <name evidence="7" type="ORF">HanXRQr2_Chr09g0399781</name>
</gene>